<dbReference type="PANTHER" id="PTHR35458:SF2">
    <property type="entry name" value="SLR0755 PROTEIN"/>
    <property type="match status" value="1"/>
</dbReference>
<gene>
    <name evidence="3" type="ORF">SAMN06297382_1098</name>
</gene>
<sequence>MTGFLGLRADERTALFIDGANLYKAARGLGFDLDYKSLLAKVQANCRLVRAYYYTVIQEDKTQDYSPLRPLVDWLDYNGYSMVTKPSREYVDAQGRRRFKGSVDIELVVDMLVLAPKLDHIVLFTGNGDFRRAIEAVQAQGVRVTVVSTVKSSPPMASDELRRQADRFIDLAELESIIGRAAGQQRKARPAHDEEEFEEDDFEDEGEYEDEDDYEDVD</sequence>
<feature type="domain" description="NYN" evidence="2">
    <location>
        <begin position="12"/>
        <end position="171"/>
    </location>
</feature>
<feature type="region of interest" description="Disordered" evidence="1">
    <location>
        <begin position="182"/>
        <end position="218"/>
    </location>
</feature>
<dbReference type="EMBL" id="FZQA01000002">
    <property type="protein sequence ID" value="SNT72067.1"/>
    <property type="molecule type" value="Genomic_DNA"/>
</dbReference>
<organism evidence="3 4">
    <name type="scientific">Amphiplicatus metriothermophilus</name>
    <dbReference type="NCBI Taxonomy" id="1519374"/>
    <lineage>
        <taxon>Bacteria</taxon>
        <taxon>Pseudomonadati</taxon>
        <taxon>Pseudomonadota</taxon>
        <taxon>Alphaproteobacteria</taxon>
        <taxon>Parvularculales</taxon>
        <taxon>Parvularculaceae</taxon>
        <taxon>Amphiplicatus</taxon>
    </lineage>
</organism>
<dbReference type="Pfam" id="PF01936">
    <property type="entry name" value="NYN"/>
    <property type="match status" value="1"/>
</dbReference>
<dbReference type="PANTHER" id="PTHR35458">
    <property type="entry name" value="SLR0755 PROTEIN"/>
    <property type="match status" value="1"/>
</dbReference>
<dbReference type="GO" id="GO:0004540">
    <property type="term" value="F:RNA nuclease activity"/>
    <property type="evidence" value="ECO:0007669"/>
    <property type="project" value="InterPro"/>
</dbReference>
<name>A0A239PQR7_9PROT</name>
<evidence type="ECO:0000313" key="4">
    <source>
        <dbReference type="Proteomes" id="UP000198346"/>
    </source>
</evidence>
<proteinExistence type="predicted"/>
<dbReference type="AlphaFoldDB" id="A0A239PQR7"/>
<protein>
    <submittedName>
        <fullName evidence="3">Uncharacterized conserved protein, LabA/DUF88 family</fullName>
    </submittedName>
</protein>
<dbReference type="InterPro" id="IPR021139">
    <property type="entry name" value="NYN"/>
</dbReference>
<dbReference type="Proteomes" id="UP000198346">
    <property type="component" value="Unassembled WGS sequence"/>
</dbReference>
<evidence type="ECO:0000256" key="1">
    <source>
        <dbReference type="SAM" id="MobiDB-lite"/>
    </source>
</evidence>
<feature type="compositionally biased region" description="Acidic residues" evidence="1">
    <location>
        <begin position="193"/>
        <end position="218"/>
    </location>
</feature>
<dbReference type="Gene3D" id="3.40.50.1010">
    <property type="entry name" value="5'-nuclease"/>
    <property type="match status" value="1"/>
</dbReference>
<dbReference type="InterPro" id="IPR047140">
    <property type="entry name" value="LabA"/>
</dbReference>
<evidence type="ECO:0000313" key="3">
    <source>
        <dbReference type="EMBL" id="SNT72067.1"/>
    </source>
</evidence>
<keyword evidence="4" id="KW-1185">Reference proteome</keyword>
<evidence type="ECO:0000259" key="2">
    <source>
        <dbReference type="Pfam" id="PF01936"/>
    </source>
</evidence>
<dbReference type="RefSeq" id="WP_089411598.1">
    <property type="nucleotide sequence ID" value="NZ_FZQA01000002.1"/>
</dbReference>
<dbReference type="OrthoDB" id="9794137at2"/>
<accession>A0A239PQR7</accession>
<reference evidence="3 4" key="1">
    <citation type="submission" date="2017-07" db="EMBL/GenBank/DDBJ databases">
        <authorList>
            <person name="Sun Z.S."/>
            <person name="Albrecht U."/>
            <person name="Echele G."/>
            <person name="Lee C.C."/>
        </authorList>
    </citation>
    <scope>NUCLEOTIDE SEQUENCE [LARGE SCALE GENOMIC DNA]</scope>
    <source>
        <strain evidence="3 4">CGMCC 1.12710</strain>
    </source>
</reference>
<dbReference type="CDD" id="cd10911">
    <property type="entry name" value="PIN_LabA"/>
    <property type="match status" value="1"/>
</dbReference>